<accession>A0A069DTR9</accession>
<dbReference type="InterPro" id="IPR006652">
    <property type="entry name" value="Kelch_1"/>
</dbReference>
<keyword evidence="1" id="KW-0880">Kelch repeat</keyword>
<dbReference type="EMBL" id="GBGD01001807">
    <property type="protein sequence ID" value="JAC87082.1"/>
    <property type="molecule type" value="mRNA"/>
</dbReference>
<evidence type="ECO:0008006" key="3">
    <source>
        <dbReference type="Google" id="ProtNLM"/>
    </source>
</evidence>
<dbReference type="AlphaFoldDB" id="A0A069DTR9"/>
<evidence type="ECO:0000313" key="2">
    <source>
        <dbReference type="EMBL" id="JAC87082.1"/>
    </source>
</evidence>
<dbReference type="InterPro" id="IPR015915">
    <property type="entry name" value="Kelch-typ_b-propeller"/>
</dbReference>
<dbReference type="PANTHER" id="PTHR46461">
    <property type="entry name" value="KELCH DOMAIN-CONTAINING PROTEIN 3"/>
    <property type="match status" value="1"/>
</dbReference>
<reference evidence="2" key="1">
    <citation type="journal article" date="2015" name="J. Med. Entomol.">
        <title>A Deep Insight Into the Sialotranscriptome of the Chagas Disease Vector, Panstrongylus megistus (Hemiptera: Heteroptera).</title>
        <authorList>
            <person name="Ribeiro J.M."/>
            <person name="Schwarz A."/>
            <person name="Francischetti I.M."/>
        </authorList>
    </citation>
    <scope>NUCLEOTIDE SEQUENCE</scope>
    <source>
        <tissue evidence="2">Salivary glands</tissue>
    </source>
</reference>
<dbReference type="Pfam" id="PF24681">
    <property type="entry name" value="Kelch_KLHDC2_KLHL20_DRC7"/>
    <property type="match status" value="1"/>
</dbReference>
<dbReference type="GO" id="GO:0003682">
    <property type="term" value="F:chromatin binding"/>
    <property type="evidence" value="ECO:0007669"/>
    <property type="project" value="InterPro"/>
</dbReference>
<dbReference type="SMART" id="SM00612">
    <property type="entry name" value="Kelch"/>
    <property type="match status" value="2"/>
</dbReference>
<sequence>MYWTTHLKTGPRRVNHAAAAVGETIYTFGGYCTEEILVYRVKEPIDVHVLNINYLEWHQLPRPKIDSQQYAVTPFQRYGHTAVAFGKNIYIWGGRNDESACNRLFCFDTETWLWSCPTTTGVLPCSRDGHSACIIGNSMYIFGGYEEEFERYSQEVYALDLLTMHWTYVVTQGSPPDYRDFHTGTTIGNRMYIFGGRSDLAGPHSSEADYYPNEIVYLDTGTMTWHKPETKGEFPIGRRSHSAFLYKNNLYIFGGFNGILNEHYNDMYSFCPLTNTWRPVTTLGSSPKKRRRQVCIVIHDKMYLFGGTSPNPICLAEEDTNNMAREMLLMDHDDLHVLDLRPTLKTLCMLSVISYNQEIHKGSLPEDVMEDLEEMRRKSVACY</sequence>
<proteinExistence type="evidence at transcript level"/>
<dbReference type="InterPro" id="IPR052637">
    <property type="entry name" value="KLHDC3-like"/>
</dbReference>
<dbReference type="SUPFAM" id="SSF117281">
    <property type="entry name" value="Kelch motif"/>
    <property type="match status" value="1"/>
</dbReference>
<dbReference type="Gene3D" id="2.120.10.80">
    <property type="entry name" value="Kelch-type beta propeller"/>
    <property type="match status" value="2"/>
</dbReference>
<organism evidence="2">
    <name type="scientific">Panstrongylus megistus</name>
    <dbReference type="NCBI Taxonomy" id="65343"/>
    <lineage>
        <taxon>Eukaryota</taxon>
        <taxon>Metazoa</taxon>
        <taxon>Ecdysozoa</taxon>
        <taxon>Arthropoda</taxon>
        <taxon>Hexapoda</taxon>
        <taxon>Insecta</taxon>
        <taxon>Pterygota</taxon>
        <taxon>Neoptera</taxon>
        <taxon>Paraneoptera</taxon>
        <taxon>Hemiptera</taxon>
        <taxon>Heteroptera</taxon>
        <taxon>Panheteroptera</taxon>
        <taxon>Cimicomorpha</taxon>
        <taxon>Reduviidae</taxon>
        <taxon>Triatominae</taxon>
        <taxon>Panstrongylus</taxon>
    </lineage>
</organism>
<dbReference type="PANTHER" id="PTHR46461:SF1">
    <property type="entry name" value="KELCH DOMAIN-CONTAINING PROTEIN 3"/>
    <property type="match status" value="1"/>
</dbReference>
<evidence type="ECO:0000256" key="1">
    <source>
        <dbReference type="ARBA" id="ARBA00022441"/>
    </source>
</evidence>
<dbReference type="GO" id="GO:0005737">
    <property type="term" value="C:cytoplasm"/>
    <property type="evidence" value="ECO:0007669"/>
    <property type="project" value="TreeGrafter"/>
</dbReference>
<protein>
    <recommendedName>
        <fullName evidence="3">Kelch domain-containing protein 3</fullName>
    </recommendedName>
</protein>
<name>A0A069DTR9_9HEMI</name>